<sequence length="86" mass="9107">MVESGSAALAEQWNVGRESGRLAAKIAGLDDCLLAELDDLVANRRGPVKVRWARGDVLSHYQAKAAQLAACSTTVRRGIRGTLAAC</sequence>
<proteinExistence type="predicted"/>
<evidence type="ECO:0000313" key="2">
    <source>
        <dbReference type="Proteomes" id="UP000009235"/>
    </source>
</evidence>
<gene>
    <name evidence="1" type="ordered locus">AS9A_3308</name>
</gene>
<protein>
    <submittedName>
        <fullName evidence="1">Uncharacterized protein</fullName>
    </submittedName>
</protein>
<keyword evidence="2" id="KW-1185">Reference proteome</keyword>
<dbReference type="AlphaFoldDB" id="F6EP90"/>
<organism evidence="1 2">
    <name type="scientific">Hoyosella subflava (strain DSM 45089 / JCM 17490 / NBRC 109087 / DQS3-9A1)</name>
    <name type="common">Amycolicicoccus subflavus</name>
    <dbReference type="NCBI Taxonomy" id="443218"/>
    <lineage>
        <taxon>Bacteria</taxon>
        <taxon>Bacillati</taxon>
        <taxon>Actinomycetota</taxon>
        <taxon>Actinomycetes</taxon>
        <taxon>Mycobacteriales</taxon>
        <taxon>Hoyosellaceae</taxon>
        <taxon>Hoyosella</taxon>
    </lineage>
</organism>
<reference evidence="1 2" key="1">
    <citation type="journal article" date="2011" name="J. Bacteriol.">
        <title>Complete genome sequence of Amycolicicoccus subflavus DQS3-9A1T, an actinomycete isolated from crude oil-polluted soil.</title>
        <authorList>
            <person name="Cai M."/>
            <person name="Chen W.M."/>
            <person name="Nie Y."/>
            <person name="Chi C.Q."/>
            <person name="Wang Y.N."/>
            <person name="Tang Y.Q."/>
            <person name="Li G.Y."/>
            <person name="Wu X.L."/>
        </authorList>
    </citation>
    <scope>NUCLEOTIDE SEQUENCE [LARGE SCALE GENOMIC DNA]</scope>
    <source>
        <strain evidence="2">DSM 45089 / DQS3-9A1</strain>
    </source>
</reference>
<accession>F6EP90</accession>
<dbReference type="EMBL" id="CP002786">
    <property type="protein sequence ID" value="AEF41750.1"/>
    <property type="molecule type" value="Genomic_DNA"/>
</dbReference>
<dbReference type="KEGG" id="asd:AS9A_3308"/>
<dbReference type="Proteomes" id="UP000009235">
    <property type="component" value="Chromosome"/>
</dbReference>
<evidence type="ECO:0000313" key="1">
    <source>
        <dbReference type="EMBL" id="AEF41750.1"/>
    </source>
</evidence>
<dbReference type="STRING" id="443218.AS9A_3308"/>
<dbReference type="HOGENOM" id="CLU_2490990_0_0_11"/>
<name>F6EP90_HOYSD</name>